<evidence type="ECO:0000256" key="1">
    <source>
        <dbReference type="SAM" id="MobiDB-lite"/>
    </source>
</evidence>
<feature type="region of interest" description="Disordered" evidence="1">
    <location>
        <begin position="248"/>
        <end position="285"/>
    </location>
</feature>
<feature type="region of interest" description="Disordered" evidence="1">
    <location>
        <begin position="857"/>
        <end position="950"/>
    </location>
</feature>
<dbReference type="RefSeq" id="XP_067922733.1">
    <property type="nucleotide sequence ID" value="XM_068065288.1"/>
</dbReference>
<feature type="compositionally biased region" description="Basic and acidic residues" evidence="1">
    <location>
        <begin position="477"/>
        <end position="508"/>
    </location>
</feature>
<organism evidence="2 3">
    <name type="scientific">Cystoisospora suis</name>
    <dbReference type="NCBI Taxonomy" id="483139"/>
    <lineage>
        <taxon>Eukaryota</taxon>
        <taxon>Sar</taxon>
        <taxon>Alveolata</taxon>
        <taxon>Apicomplexa</taxon>
        <taxon>Conoidasida</taxon>
        <taxon>Coccidia</taxon>
        <taxon>Eucoccidiorida</taxon>
        <taxon>Eimeriorina</taxon>
        <taxon>Sarcocystidae</taxon>
        <taxon>Cystoisospora</taxon>
    </lineage>
</organism>
<comment type="caution">
    <text evidence="2">The sequence shown here is derived from an EMBL/GenBank/DDBJ whole genome shotgun (WGS) entry which is preliminary data.</text>
</comment>
<sequence>MEKVKEKRKEKEEEEEQSGEREISYSSLDYWRSRYSGRKSIKKSAPSLSGVESGCMHREDNSLSPTSYDWYAGWKELQPFFYGTIFPLFPRKDTSPKTPPERKKTKKKSFLSFVKEDKPHGQQEEKKKKKEGVCEEISNSPDDGESCDAPGRGSQEAISKELIKGATAQHEGEDEKEKKEKEKKEKEERVLNRPSTDGGESAWARPVLTVMLGCGTSQLSADLERYANFPFVVNLDFCREPLEHLSRQETRSHVSSSSSFQELSSSSSSSSSPLDSCVSSSHPESLHSENDLLLRRRRFSSSSFSPSHQSGEDVSLSFPERKQDVCVSLFLSEEKKDISEEKKQKKKEDEEEDERNPAAEVFSGDVLLDQRTLANCREFKDRIARGKKEGEQEGQGSLDEKWNATSTIASSMEAIEQAVDECEEDQNKHSIDSLERRGEKEGGKQQEEKKREEEEVQEKEKRKKRGKENPGEEEDDEKKHASKEEEEISREIEGMNRRDKEEEEEKKNPIGSRHTSRMPLYHNDQDKREDEERDEKEEEKRRERCLFPSRQLYIQADARRVPLRDSCADLVVDKGLIDSLRSCKSVTERLSQIADVLKEVGRLLACGGVYVVISHSLSCSPSSLSSSPSSPPQPSFKGIPEEISSSSFPSSLSHKTEREKSGRSFPSSHSLASSSRSSSYVKMLKTPSVGKQTFSEEMMNAFSSSSSSVQTDPRELSLSSSSSPPILTTERNPSNSSSLSSSPHTSSSSSPCPLCSSLLGLELRSFLSPIASSHEEQEEKEEEVQLRDGWVQNSQREEKKERLRDLIEGDKSALDRCTLYSSKTSECGVCGGTWELISREKLPLNFSSSLAQALKLALTSSSTAERRDKERRREERKTRLASFSSEGSREKGRARPGAEGKEEVEGETQEEEDERLDRKKRGAEEEEEEERERDTDDDDKEVFDVIEVGR</sequence>
<accession>A0A2C6KY79</accession>
<name>A0A2C6KY79_9APIC</name>
<dbReference type="GeneID" id="94428499"/>
<feature type="region of interest" description="Disordered" evidence="1">
    <location>
        <begin position="337"/>
        <end position="363"/>
    </location>
</feature>
<reference evidence="2 3" key="1">
    <citation type="journal article" date="2017" name="Int. J. Parasitol.">
        <title>The genome of the protozoan parasite Cystoisospora suis and a reverse vaccinology approach to identify vaccine candidates.</title>
        <authorList>
            <person name="Palmieri N."/>
            <person name="Shrestha A."/>
            <person name="Ruttkowski B."/>
            <person name="Beck T."/>
            <person name="Vogl C."/>
            <person name="Tomley F."/>
            <person name="Blake D.P."/>
            <person name="Joachim A."/>
        </authorList>
    </citation>
    <scope>NUCLEOTIDE SEQUENCE [LARGE SCALE GENOMIC DNA]</scope>
    <source>
        <strain evidence="2 3">Wien I</strain>
    </source>
</reference>
<feature type="compositionally biased region" description="Basic and acidic residues" evidence="1">
    <location>
        <begin position="337"/>
        <end position="348"/>
    </location>
</feature>
<feature type="region of interest" description="Disordered" evidence="1">
    <location>
        <begin position="1"/>
        <end position="23"/>
    </location>
</feature>
<evidence type="ECO:0000313" key="3">
    <source>
        <dbReference type="Proteomes" id="UP000221165"/>
    </source>
</evidence>
<feature type="compositionally biased region" description="Basic and acidic residues" evidence="1">
    <location>
        <begin position="864"/>
        <end position="878"/>
    </location>
</feature>
<feature type="compositionally biased region" description="Low complexity" evidence="1">
    <location>
        <begin position="253"/>
        <end position="283"/>
    </location>
</feature>
<dbReference type="OrthoDB" id="331147at2759"/>
<feature type="compositionally biased region" description="Low complexity" evidence="1">
    <location>
        <begin position="664"/>
        <end position="673"/>
    </location>
</feature>
<dbReference type="Proteomes" id="UP000221165">
    <property type="component" value="Unassembled WGS sequence"/>
</dbReference>
<dbReference type="InterPro" id="IPR029063">
    <property type="entry name" value="SAM-dependent_MTases_sf"/>
</dbReference>
<evidence type="ECO:0000313" key="2">
    <source>
        <dbReference type="EMBL" id="PHJ21048.1"/>
    </source>
</evidence>
<feature type="compositionally biased region" description="Acidic residues" evidence="1">
    <location>
        <begin position="924"/>
        <end position="941"/>
    </location>
</feature>
<feature type="region of interest" description="Disordered" evidence="1">
    <location>
        <begin position="37"/>
        <end position="62"/>
    </location>
</feature>
<feature type="compositionally biased region" description="Basic and acidic residues" evidence="1">
    <location>
        <begin position="90"/>
        <end position="102"/>
    </location>
</feature>
<feature type="compositionally biased region" description="Basic and acidic residues" evidence="1">
    <location>
        <begin position="1"/>
        <end position="11"/>
    </location>
</feature>
<feature type="compositionally biased region" description="Basic and acidic residues" evidence="1">
    <location>
        <begin position="887"/>
        <end position="903"/>
    </location>
</feature>
<dbReference type="AlphaFoldDB" id="A0A2C6KY79"/>
<feature type="region of interest" description="Disordered" evidence="1">
    <location>
        <begin position="88"/>
        <end position="204"/>
    </location>
</feature>
<dbReference type="EMBL" id="MIGC01002460">
    <property type="protein sequence ID" value="PHJ21048.1"/>
    <property type="molecule type" value="Genomic_DNA"/>
</dbReference>
<dbReference type="Gene3D" id="3.40.50.150">
    <property type="entry name" value="Vaccinia Virus protein VP39"/>
    <property type="match status" value="1"/>
</dbReference>
<evidence type="ECO:0008006" key="4">
    <source>
        <dbReference type="Google" id="ProtNLM"/>
    </source>
</evidence>
<feature type="region of interest" description="Disordered" evidence="1">
    <location>
        <begin position="772"/>
        <end position="802"/>
    </location>
</feature>
<dbReference type="PANTHER" id="PTHR14754:SF34">
    <property type="entry name" value="TRICHOHYALIN"/>
    <property type="match status" value="1"/>
</dbReference>
<feature type="region of interest" description="Disordered" evidence="1">
    <location>
        <begin position="701"/>
        <end position="753"/>
    </location>
</feature>
<dbReference type="GO" id="GO:0005634">
    <property type="term" value="C:nucleus"/>
    <property type="evidence" value="ECO:0007669"/>
    <property type="project" value="TreeGrafter"/>
</dbReference>
<protein>
    <recommendedName>
        <fullName evidence="4">Methyltransferase domain-containing protein</fullName>
    </recommendedName>
</protein>
<dbReference type="VEuPathDB" id="ToxoDB:CSUI_005109"/>
<dbReference type="PANTHER" id="PTHR14754">
    <property type="entry name" value="TRANSCRIPTION ELONGATION FACTOR A"/>
    <property type="match status" value="1"/>
</dbReference>
<gene>
    <name evidence="2" type="ORF">CSUI_005109</name>
</gene>
<feature type="compositionally biased region" description="Basic and acidic residues" evidence="1">
    <location>
        <begin position="425"/>
        <end position="453"/>
    </location>
</feature>
<feature type="region of interest" description="Disordered" evidence="1">
    <location>
        <begin position="383"/>
        <end position="542"/>
    </location>
</feature>
<proteinExistence type="predicted"/>
<feature type="compositionally biased region" description="Basic and acidic residues" evidence="1">
    <location>
        <begin position="114"/>
        <end position="126"/>
    </location>
</feature>
<feature type="compositionally biased region" description="Basic and acidic residues" evidence="1">
    <location>
        <begin position="170"/>
        <end position="191"/>
    </location>
</feature>
<feature type="compositionally biased region" description="Low complexity" evidence="1">
    <location>
        <begin position="733"/>
        <end position="753"/>
    </location>
</feature>
<feature type="region of interest" description="Disordered" evidence="1">
    <location>
        <begin position="621"/>
        <end position="673"/>
    </location>
</feature>
<feature type="compositionally biased region" description="Low complexity" evidence="1">
    <location>
        <begin position="644"/>
        <end position="653"/>
    </location>
</feature>
<keyword evidence="3" id="KW-1185">Reference proteome</keyword>
<feature type="compositionally biased region" description="Acidic residues" evidence="1">
    <location>
        <begin position="904"/>
        <end position="914"/>
    </location>
</feature>